<dbReference type="AlphaFoldDB" id="A0A6S6QWY8"/>
<dbReference type="RefSeq" id="WP_222875383.1">
    <property type="nucleotide sequence ID" value="NZ_AP023361.1"/>
</dbReference>
<dbReference type="KEGG" id="tso:IZ6_24970"/>
<proteinExistence type="predicted"/>
<organism evidence="1 2">
    <name type="scientific">Terrihabitans soli</name>
    <dbReference type="NCBI Taxonomy" id="708113"/>
    <lineage>
        <taxon>Bacteria</taxon>
        <taxon>Pseudomonadati</taxon>
        <taxon>Pseudomonadota</taxon>
        <taxon>Alphaproteobacteria</taxon>
        <taxon>Hyphomicrobiales</taxon>
        <taxon>Terrihabitans</taxon>
    </lineage>
</organism>
<gene>
    <name evidence="1" type="ORF">IZ6_24970</name>
</gene>
<evidence type="ECO:0000313" key="1">
    <source>
        <dbReference type="EMBL" id="BCJ91762.1"/>
    </source>
</evidence>
<sequence length="125" mass="12665">MSITHNTAVRNLLAGVVKTAHETGGGTAKLRLRDSATTVVDFNLAATPFGAASSGTITANSLPIEAEAVASGEIDNFITLDKAGTQILAGSVTAVGMGGDIEVTNTNVANGQDCELETLTYTSPL</sequence>
<evidence type="ECO:0000313" key="2">
    <source>
        <dbReference type="Proteomes" id="UP000515317"/>
    </source>
</evidence>
<dbReference type="Proteomes" id="UP000515317">
    <property type="component" value="Chromosome"/>
</dbReference>
<protein>
    <submittedName>
        <fullName evidence="1">Uncharacterized protein</fullName>
    </submittedName>
</protein>
<keyword evidence="2" id="KW-1185">Reference proteome</keyword>
<accession>A0A6S6QWY8</accession>
<name>A0A6S6QWY8_9HYPH</name>
<dbReference type="EMBL" id="AP023361">
    <property type="protein sequence ID" value="BCJ91762.1"/>
    <property type="molecule type" value="Genomic_DNA"/>
</dbReference>
<reference evidence="1 2" key="1">
    <citation type="submission" date="2020-08" db="EMBL/GenBank/DDBJ databases">
        <title>Genome sequence of Rhizobiales bacterium strain IZ6.</title>
        <authorList>
            <person name="Nakai R."/>
            <person name="Naganuma T."/>
        </authorList>
    </citation>
    <scope>NUCLEOTIDE SEQUENCE [LARGE SCALE GENOMIC DNA]</scope>
    <source>
        <strain evidence="1 2">IZ6</strain>
    </source>
</reference>